<keyword evidence="1" id="KW-0239">DNA-directed DNA polymerase</keyword>
<dbReference type="GO" id="GO:0006272">
    <property type="term" value="P:leading strand elongation"/>
    <property type="evidence" value="ECO:0007669"/>
    <property type="project" value="TreeGrafter"/>
</dbReference>
<keyword evidence="1" id="KW-0411">Iron-sulfur</keyword>
<dbReference type="GO" id="GO:0051539">
    <property type="term" value="F:4 iron, 4 sulfur cluster binding"/>
    <property type="evidence" value="ECO:0007669"/>
    <property type="project" value="UniProtKB-KW"/>
</dbReference>
<comment type="similarity">
    <text evidence="1">Belongs to the DNA polymerase type-B family.</text>
</comment>
<keyword evidence="1" id="KW-0235">DNA replication</keyword>
<dbReference type="EMBL" id="CAJNOL010003042">
    <property type="protein sequence ID" value="CAF1543476.1"/>
    <property type="molecule type" value="Genomic_DNA"/>
</dbReference>
<dbReference type="GO" id="GO:0008622">
    <property type="term" value="C:epsilon DNA polymerase complex"/>
    <property type="evidence" value="ECO:0007669"/>
    <property type="project" value="InterPro"/>
</dbReference>
<dbReference type="PANTHER" id="PTHR10670:SF0">
    <property type="entry name" value="DNA POLYMERASE EPSILON CATALYTIC SUBUNIT A"/>
    <property type="match status" value="1"/>
</dbReference>
<dbReference type="GO" id="GO:0000278">
    <property type="term" value="P:mitotic cell cycle"/>
    <property type="evidence" value="ECO:0007669"/>
    <property type="project" value="TreeGrafter"/>
</dbReference>
<name>A0A815AYJ8_9BILA</name>
<keyword evidence="1" id="KW-0548">Nucleotidyltransferase</keyword>
<feature type="non-terminal residue" evidence="3">
    <location>
        <position position="267"/>
    </location>
</feature>
<sequence>RMLLTANINDNYENNYLNSNDNIFKNDNEGGIHINKQNHPFEINHSGFYPTSCIEFELVGLAICAALNFQKIHEAEGSNFDLGGPGVIPSISNTSTTPYDETTQCLPALRLLRQMVQIWLQDLQSTKSLLYEPALKRTIQIFMRKLLVQLLVELQRIDSTTVYGNLNKIILATKRWSLIDTRLYIKVILEHLQLKDLTSTICLELKSIYHCLWWFDDKNYCGFRIWSNTKGQIDDNIDNNDEEETIFDWNMIVYLPRVVQDYFETII</sequence>
<keyword evidence="1" id="KW-0808">Transferase</keyword>
<comment type="caution">
    <text evidence="3">The sequence shown here is derived from an EMBL/GenBank/DDBJ whole genome shotgun (WGS) entry which is preliminary data.</text>
</comment>
<keyword evidence="1" id="KW-0862">Zinc</keyword>
<dbReference type="EMBL" id="CAJNOH010001966">
    <property type="protein sequence ID" value="CAF1263725.1"/>
    <property type="molecule type" value="Genomic_DNA"/>
</dbReference>
<dbReference type="InterPro" id="IPR029703">
    <property type="entry name" value="POL2"/>
</dbReference>
<comment type="cofactor">
    <cofactor evidence="1">
        <name>[4Fe-4S] cluster</name>
        <dbReference type="ChEBI" id="CHEBI:49883"/>
    </cofactor>
</comment>
<keyword evidence="1" id="KW-0408">Iron</keyword>
<dbReference type="GO" id="GO:0006287">
    <property type="term" value="P:base-excision repair, gap-filling"/>
    <property type="evidence" value="ECO:0007669"/>
    <property type="project" value="TreeGrafter"/>
</dbReference>
<keyword evidence="1" id="KW-0479">Metal-binding</keyword>
<dbReference type="Proteomes" id="UP000663854">
    <property type="component" value="Unassembled WGS sequence"/>
</dbReference>
<gene>
    <name evidence="4" type="ORF">JXQ802_LOCUS43117</name>
    <name evidence="3" type="ORF">PYM288_LOCUS28014</name>
</gene>
<dbReference type="GO" id="GO:0008310">
    <property type="term" value="F:single-stranded DNA 3'-5' DNA exonuclease activity"/>
    <property type="evidence" value="ECO:0007669"/>
    <property type="project" value="TreeGrafter"/>
</dbReference>
<keyword evidence="1" id="KW-0863">Zinc-finger</keyword>
<evidence type="ECO:0000259" key="2">
    <source>
        <dbReference type="SMART" id="SM01159"/>
    </source>
</evidence>
<dbReference type="SMART" id="SM01159">
    <property type="entry name" value="DUF1744"/>
    <property type="match status" value="1"/>
</dbReference>
<keyword evidence="6" id="KW-1185">Reference proteome</keyword>
<dbReference type="Proteomes" id="UP000663870">
    <property type="component" value="Unassembled WGS sequence"/>
</dbReference>
<dbReference type="InterPro" id="IPR013697">
    <property type="entry name" value="DNA_pol_e_suA_C"/>
</dbReference>
<proteinExistence type="inferred from homology"/>
<dbReference type="EC" id="2.7.7.7" evidence="1"/>
<dbReference type="PANTHER" id="PTHR10670">
    <property type="entry name" value="DNA POLYMERASE EPSILON CATALYTIC SUBUNIT A"/>
    <property type="match status" value="1"/>
</dbReference>
<comment type="catalytic activity">
    <reaction evidence="1">
        <text>DNA(n) + a 2'-deoxyribonucleoside 5'-triphosphate = DNA(n+1) + diphosphate</text>
        <dbReference type="Rhea" id="RHEA:22508"/>
        <dbReference type="Rhea" id="RHEA-COMP:17339"/>
        <dbReference type="Rhea" id="RHEA-COMP:17340"/>
        <dbReference type="ChEBI" id="CHEBI:33019"/>
        <dbReference type="ChEBI" id="CHEBI:61560"/>
        <dbReference type="ChEBI" id="CHEBI:173112"/>
        <dbReference type="EC" id="2.7.7.7"/>
    </reaction>
</comment>
<protein>
    <recommendedName>
        <fullName evidence="1">DNA polymerase epsilon catalytic subunit</fullName>
        <ecNumber evidence="1">2.7.7.7</ecNumber>
    </recommendedName>
</protein>
<comment type="subcellular location">
    <subcellularLocation>
        <location evidence="1">Nucleus</location>
    </subcellularLocation>
</comment>
<reference evidence="3" key="1">
    <citation type="submission" date="2021-02" db="EMBL/GenBank/DDBJ databases">
        <authorList>
            <person name="Nowell W R."/>
        </authorList>
    </citation>
    <scope>NUCLEOTIDE SEQUENCE</scope>
</reference>
<dbReference type="GO" id="GO:0008270">
    <property type="term" value="F:zinc ion binding"/>
    <property type="evidence" value="ECO:0007669"/>
    <property type="project" value="UniProtKB-KW"/>
</dbReference>
<comment type="function">
    <text evidence="1">DNA polymerase II participates in chromosomal DNA replication.</text>
</comment>
<dbReference type="GO" id="GO:0045004">
    <property type="term" value="P:DNA replication proofreading"/>
    <property type="evidence" value="ECO:0007669"/>
    <property type="project" value="TreeGrafter"/>
</dbReference>
<evidence type="ECO:0000256" key="1">
    <source>
        <dbReference type="RuleBase" id="RU365029"/>
    </source>
</evidence>
<dbReference type="Pfam" id="PF08490">
    <property type="entry name" value="DUF1744"/>
    <property type="match status" value="1"/>
</dbReference>
<keyword evidence="1" id="KW-0004">4Fe-4S</keyword>
<organism evidence="3 5">
    <name type="scientific">Rotaria sordida</name>
    <dbReference type="NCBI Taxonomy" id="392033"/>
    <lineage>
        <taxon>Eukaryota</taxon>
        <taxon>Metazoa</taxon>
        <taxon>Spiralia</taxon>
        <taxon>Gnathifera</taxon>
        <taxon>Rotifera</taxon>
        <taxon>Eurotatoria</taxon>
        <taxon>Bdelloidea</taxon>
        <taxon>Philodinida</taxon>
        <taxon>Philodinidae</taxon>
        <taxon>Rotaria</taxon>
    </lineage>
</organism>
<dbReference type="AlphaFoldDB" id="A0A815AYJ8"/>
<evidence type="ECO:0000313" key="5">
    <source>
        <dbReference type="Proteomes" id="UP000663854"/>
    </source>
</evidence>
<evidence type="ECO:0000313" key="6">
    <source>
        <dbReference type="Proteomes" id="UP000663870"/>
    </source>
</evidence>
<keyword evidence="1" id="KW-0238">DNA-binding</keyword>
<dbReference type="GO" id="GO:0006297">
    <property type="term" value="P:nucleotide-excision repair, DNA gap filling"/>
    <property type="evidence" value="ECO:0007669"/>
    <property type="project" value="TreeGrafter"/>
</dbReference>
<keyword evidence="1" id="KW-0539">Nucleus</keyword>
<evidence type="ECO:0000313" key="4">
    <source>
        <dbReference type="EMBL" id="CAF1543476.1"/>
    </source>
</evidence>
<accession>A0A815AYJ8</accession>
<feature type="domain" description="DNA polymerase epsilon catalytic subunit A C-terminal" evidence="2">
    <location>
        <begin position="1"/>
        <end position="223"/>
    </location>
</feature>
<dbReference type="GO" id="GO:0003677">
    <property type="term" value="F:DNA binding"/>
    <property type="evidence" value="ECO:0007669"/>
    <property type="project" value="UniProtKB-KW"/>
</dbReference>
<dbReference type="GO" id="GO:0003887">
    <property type="term" value="F:DNA-directed DNA polymerase activity"/>
    <property type="evidence" value="ECO:0007669"/>
    <property type="project" value="UniProtKB-KW"/>
</dbReference>
<evidence type="ECO:0000313" key="3">
    <source>
        <dbReference type="EMBL" id="CAF1263725.1"/>
    </source>
</evidence>